<evidence type="ECO:0000259" key="3">
    <source>
        <dbReference type="Pfam" id="PF26078"/>
    </source>
</evidence>
<protein>
    <submittedName>
        <fullName evidence="5">Baseplate J-like protein</fullName>
    </submittedName>
</protein>
<dbReference type="Proteomes" id="UP000003676">
    <property type="component" value="Unassembled WGS sequence"/>
</dbReference>
<dbReference type="InterPro" id="IPR058531">
    <property type="entry name" value="Baseplate_J_M"/>
</dbReference>
<dbReference type="eggNOG" id="COG3299">
    <property type="taxonomic scope" value="Bacteria"/>
</dbReference>
<dbReference type="Pfam" id="PF26079">
    <property type="entry name" value="Baseplate_J_C"/>
    <property type="match status" value="1"/>
</dbReference>
<reference evidence="5 6" key="2">
    <citation type="submission" date="2008-10" db="EMBL/GenBank/DDBJ databases">
        <authorList>
            <person name="Fulton L."/>
            <person name="Clifton S."/>
            <person name="Fulton B."/>
            <person name="Xu J."/>
            <person name="Minx P."/>
            <person name="Pepin K.H."/>
            <person name="Johnson M."/>
            <person name="Bhonagiri V."/>
            <person name="Nash W.E."/>
            <person name="Mardis E.R."/>
            <person name="Wilson R.K."/>
        </authorList>
    </citation>
    <scope>NUCLEOTIDE SEQUENCE [LARGE SCALE GENOMIC DNA]</scope>
    <source>
        <strain evidence="5 6">ATCC 29098</strain>
    </source>
</reference>
<name>B6WSP9_9BACT</name>
<comment type="similarity">
    <text evidence="1">Belongs to the Mu gp47/PBSX XkdT family.</text>
</comment>
<feature type="domain" description="Baseplate J-like central" evidence="3">
    <location>
        <begin position="192"/>
        <end position="261"/>
    </location>
</feature>
<dbReference type="AlphaFoldDB" id="B6WSP9"/>
<evidence type="ECO:0000313" key="5">
    <source>
        <dbReference type="EMBL" id="EEB33993.1"/>
    </source>
</evidence>
<evidence type="ECO:0000313" key="6">
    <source>
        <dbReference type="Proteomes" id="UP000003676"/>
    </source>
</evidence>
<gene>
    <name evidence="5" type="ORF">DESPIG_01101</name>
</gene>
<dbReference type="InterPro" id="IPR052399">
    <property type="entry name" value="Phage_Baseplate_Assmbl_Protein"/>
</dbReference>
<accession>B6WSP9</accession>
<dbReference type="RefSeq" id="WP_006005525.1">
    <property type="nucleotide sequence ID" value="NZ_DS996355.1"/>
</dbReference>
<dbReference type="InterPro" id="IPR006949">
    <property type="entry name" value="Barrel_Baseplate_J-like"/>
</dbReference>
<evidence type="ECO:0000259" key="2">
    <source>
        <dbReference type="Pfam" id="PF04865"/>
    </source>
</evidence>
<comment type="caution">
    <text evidence="5">The sequence shown here is derived from an EMBL/GenBank/DDBJ whole genome shotgun (WGS) entry which is preliminary data.</text>
</comment>
<dbReference type="InterPro" id="IPR058530">
    <property type="entry name" value="Baseplate_J-like_C"/>
</dbReference>
<evidence type="ECO:0000259" key="4">
    <source>
        <dbReference type="Pfam" id="PF26079"/>
    </source>
</evidence>
<dbReference type="HOGENOM" id="CLU_039609_1_0_7"/>
<dbReference type="EMBL" id="ABXU01000028">
    <property type="protein sequence ID" value="EEB33993.1"/>
    <property type="molecule type" value="Genomic_DNA"/>
</dbReference>
<dbReference type="PANTHER" id="PTHR37829:SF3">
    <property type="entry name" value="PROTEIN JAYE-RELATED"/>
    <property type="match status" value="1"/>
</dbReference>
<reference evidence="5 6" key="1">
    <citation type="submission" date="2008-10" db="EMBL/GenBank/DDBJ databases">
        <title>Draft genome sequence of Desulvovibrio piger (ATCC 29098).</title>
        <authorList>
            <person name="Sudarsanam P."/>
            <person name="Ley R."/>
            <person name="Guruge J."/>
            <person name="Turnbaugh P.J."/>
            <person name="Mahowald M."/>
            <person name="Liep D."/>
            <person name="Gordon J."/>
        </authorList>
    </citation>
    <scope>NUCLEOTIDE SEQUENCE [LARGE SCALE GENOMIC DNA]</scope>
    <source>
        <strain evidence="5 6">ATCC 29098</strain>
    </source>
</reference>
<dbReference type="PANTHER" id="PTHR37829">
    <property type="entry name" value="PHAGE-LIKE ELEMENT PBSX PROTEIN XKDT"/>
    <property type="match status" value="1"/>
</dbReference>
<dbReference type="Pfam" id="PF26078">
    <property type="entry name" value="Baseplate_J_M"/>
    <property type="match status" value="1"/>
</dbReference>
<sequence length="351" mass="36238">MPYTIPDFAAIRQRMLRDAANLDPTAPQDRDSDHFARSSATASAVSGLYDFLSWQARQLLPDTADPEYLEQHCALRGITRKPATRATGTLTLTGRAGAVVPAGTQARDVSGVLYRSTAGVTLSGAAEAATAAAPCEAVDAGALPDLDGAPVTLLAAPSGVQSAARLTLTGGSDAEDDATLLARLLDYMRNPPSGGTAADYRRWAREVPGVADAQVYPLRQGAGTVDVVITGPDGIPGEDVVAACQAHIDAERPVTALATVYAPLALPVDMTLKLRVAAAATLESLRPDVRAALETEIAALRPGETLVLSRCAAAVSGLAGVADVVITAPAANVQPTDLQWCRLGTLTLEAL</sequence>
<evidence type="ECO:0000256" key="1">
    <source>
        <dbReference type="ARBA" id="ARBA00038087"/>
    </source>
</evidence>
<dbReference type="Pfam" id="PF04865">
    <property type="entry name" value="Baseplate_J"/>
    <property type="match status" value="1"/>
</dbReference>
<organism evidence="5 6">
    <name type="scientific">Desulfovibrio piger ATCC 29098</name>
    <dbReference type="NCBI Taxonomy" id="411464"/>
    <lineage>
        <taxon>Bacteria</taxon>
        <taxon>Pseudomonadati</taxon>
        <taxon>Thermodesulfobacteriota</taxon>
        <taxon>Desulfovibrionia</taxon>
        <taxon>Desulfovibrionales</taxon>
        <taxon>Desulfovibrionaceae</taxon>
        <taxon>Desulfovibrio</taxon>
    </lineage>
</organism>
<feature type="domain" description="Baseplate J-like C-terminal" evidence="4">
    <location>
        <begin position="268"/>
        <end position="348"/>
    </location>
</feature>
<dbReference type="OrthoDB" id="7565172at2"/>
<feature type="domain" description="Baseplate protein J-like barrel" evidence="2">
    <location>
        <begin position="89"/>
        <end position="171"/>
    </location>
</feature>
<proteinExistence type="inferred from homology"/>